<dbReference type="SUPFAM" id="SSF63829">
    <property type="entry name" value="Calcium-dependent phosphotriesterase"/>
    <property type="match status" value="1"/>
</dbReference>
<dbReference type="AlphaFoldDB" id="A0A372LAW0"/>
<dbReference type="PANTHER" id="PTHR35399:SF2">
    <property type="entry name" value="DUF839 DOMAIN-CONTAINING PROTEIN"/>
    <property type="match status" value="1"/>
</dbReference>
<reference evidence="2 3" key="1">
    <citation type="submission" date="2018-08" db="EMBL/GenBank/DDBJ databases">
        <title>Bacillus chawlae sp. nov., Bacillus glennii sp. nov., and Bacillus saganii sp. nov. Isolated from the Vehicle Assembly Building at Kennedy Space Center where the Viking Spacecraft were Assembled.</title>
        <authorList>
            <person name="Seuylemezian A."/>
            <person name="Vaishampayan P."/>
        </authorList>
    </citation>
    <scope>NUCLEOTIDE SEQUENCE [LARGE SCALE GENOMIC DNA]</scope>
    <source>
        <strain evidence="2 3">V44-8</strain>
    </source>
</reference>
<evidence type="ECO:0000313" key="3">
    <source>
        <dbReference type="Proteomes" id="UP000262939"/>
    </source>
</evidence>
<dbReference type="EMBL" id="QVTD01000010">
    <property type="protein sequence ID" value="RFU62451.1"/>
    <property type="molecule type" value="Genomic_DNA"/>
</dbReference>
<proteinExistence type="predicted"/>
<evidence type="ECO:0000256" key="1">
    <source>
        <dbReference type="SAM" id="MobiDB-lite"/>
    </source>
</evidence>
<feature type="region of interest" description="Disordered" evidence="1">
    <location>
        <begin position="504"/>
        <end position="534"/>
    </location>
</feature>
<protein>
    <submittedName>
        <fullName evidence="2">DUF839 domain-containing protein</fullName>
    </submittedName>
</protein>
<dbReference type="RefSeq" id="WP_117323347.1">
    <property type="nucleotide sequence ID" value="NZ_QVTD01000010.1"/>
</dbReference>
<comment type="caution">
    <text evidence="2">The sequence shown here is derived from an EMBL/GenBank/DDBJ whole genome shotgun (WGS) entry which is preliminary data.</text>
</comment>
<organism evidence="2 3">
    <name type="scientific">Peribacillus glennii</name>
    <dbReference type="NCBI Taxonomy" id="2303991"/>
    <lineage>
        <taxon>Bacteria</taxon>
        <taxon>Bacillati</taxon>
        <taxon>Bacillota</taxon>
        <taxon>Bacilli</taxon>
        <taxon>Bacillales</taxon>
        <taxon>Bacillaceae</taxon>
        <taxon>Peribacillus</taxon>
    </lineage>
</organism>
<name>A0A372LAW0_9BACI</name>
<dbReference type="Gene3D" id="2.120.10.30">
    <property type="entry name" value="TolB, C-terminal domain"/>
    <property type="match status" value="1"/>
</dbReference>
<dbReference type="PANTHER" id="PTHR35399">
    <property type="entry name" value="SLR8030 PROTEIN"/>
    <property type="match status" value="1"/>
</dbReference>
<sequence>MKEVIVMNWSYPPDKNCLYPPANPYNQLNYYPTQYPPYMYRTPQQQNPGFHQFKPIKPSSQDQLIVPRGYQYDIVATWGEDLGTGERFGFNNDFTCYFGNNPNEGILWVNHEYIGNLAIYVSGYRGEGPRTPEQIRIEKYNVGGSVIHIKKDSKGKWGIVKGSQYNRRITANTPIALTGPARGNAAVGGATQVTGTLANCSGGKTLWNTAMSGEENYMDMVEDWSTAENKLNPAHYGWIVEIDPLDPKSTPKKHTSLGRFSHENAVMTVGKSGRLVVYSGDDANDQCVYKFISDGVFRRDAGKQNSRLLEKGTLYVVDLGNLKWVPLDRDKTPALTEKFKTQADVLVNTRDAAKLANGTPLDRPEDIEIHPKDGSVYIALTNNLDHGNYYGQIVRLVEDDNNSESTSFEYEVFAAGGPQSGFACPDNMAFDSQGNLWVTTDISSSKLNEGPYKYFGNNGFFMFPTQGSNRGKAFQFASAPVEAELTGPWFGPGEQTLFLSVQHPGEETKDPNNPTSRWPTGNIPRPSVVAISRK</sequence>
<dbReference type="InterPro" id="IPR008557">
    <property type="entry name" value="PhoX"/>
</dbReference>
<accession>A0A372LAW0</accession>
<evidence type="ECO:0000313" key="2">
    <source>
        <dbReference type="EMBL" id="RFU62451.1"/>
    </source>
</evidence>
<dbReference type="Pfam" id="PF05787">
    <property type="entry name" value="PhoX"/>
    <property type="match status" value="1"/>
</dbReference>
<keyword evidence="3" id="KW-1185">Reference proteome</keyword>
<gene>
    <name evidence="2" type="ORF">D0466_14870</name>
</gene>
<dbReference type="Proteomes" id="UP000262939">
    <property type="component" value="Unassembled WGS sequence"/>
</dbReference>
<dbReference type="InterPro" id="IPR011042">
    <property type="entry name" value="6-blade_b-propeller_TolB-like"/>
</dbReference>
<dbReference type="OrthoDB" id="9801383at2"/>